<dbReference type="Proteomes" id="UP001500866">
    <property type="component" value="Unassembled WGS sequence"/>
</dbReference>
<proteinExistence type="predicted"/>
<gene>
    <name evidence="5" type="ORF">GCM10009001_22300</name>
</gene>
<feature type="region of interest" description="Disordered" evidence="2">
    <location>
        <begin position="119"/>
        <end position="173"/>
    </location>
</feature>
<dbReference type="SUPFAM" id="SSF50685">
    <property type="entry name" value="Barwin-like endoglucanases"/>
    <property type="match status" value="1"/>
</dbReference>
<evidence type="ECO:0000256" key="1">
    <source>
        <dbReference type="ARBA" id="ARBA00022729"/>
    </source>
</evidence>
<feature type="signal peptide" evidence="3">
    <location>
        <begin position="1"/>
        <end position="24"/>
    </location>
</feature>
<dbReference type="SUPFAM" id="SSF54106">
    <property type="entry name" value="LysM domain"/>
    <property type="match status" value="2"/>
</dbReference>
<organism evidence="5 6">
    <name type="scientific">Virgibacillus siamensis</name>
    <dbReference type="NCBI Taxonomy" id="480071"/>
    <lineage>
        <taxon>Bacteria</taxon>
        <taxon>Bacillati</taxon>
        <taxon>Bacillota</taxon>
        <taxon>Bacilli</taxon>
        <taxon>Bacillales</taxon>
        <taxon>Bacillaceae</taxon>
        <taxon>Virgibacillus</taxon>
    </lineage>
</organism>
<dbReference type="InterPro" id="IPR036908">
    <property type="entry name" value="RlpA-like_sf"/>
</dbReference>
<feature type="compositionally biased region" description="Acidic residues" evidence="2">
    <location>
        <begin position="122"/>
        <end position="132"/>
    </location>
</feature>
<dbReference type="InterPro" id="IPR036779">
    <property type="entry name" value="LysM_dom_sf"/>
</dbReference>
<evidence type="ECO:0000256" key="3">
    <source>
        <dbReference type="SAM" id="SignalP"/>
    </source>
</evidence>
<evidence type="ECO:0000313" key="6">
    <source>
        <dbReference type="Proteomes" id="UP001500866"/>
    </source>
</evidence>
<feature type="chain" id="PRO_5046450948" evidence="3">
    <location>
        <begin position="25"/>
        <end position="268"/>
    </location>
</feature>
<evidence type="ECO:0000256" key="2">
    <source>
        <dbReference type="SAM" id="MobiDB-lite"/>
    </source>
</evidence>
<sequence>MKKLATALAAGVFIAGATVTTASAAAYEVEQGDTLWAIAQEHGTSAEQLQEINDLKNTVIYPNQTLNINKQNNSMYQVKSGDTLYGIGQANNVSVQEIIAWNKLSSSLIIPGQELSLSGENVSEDTAEEQEQSTEASASESTASEADTSSNNEEAEATKTADTTKQSTDSPEGRTITVSASAYTGDCAGCSGVTATGVDLNANPNAKVIAVDPSVIPLGSKVYVEGYGYATAADVGSAIQGNKIDVHVSSKSEAYEWGVRTVDVTIVE</sequence>
<dbReference type="PROSITE" id="PS51782">
    <property type="entry name" value="LYSM"/>
    <property type="match status" value="2"/>
</dbReference>
<dbReference type="EMBL" id="BAAADS010000016">
    <property type="protein sequence ID" value="GAA0604642.1"/>
    <property type="molecule type" value="Genomic_DNA"/>
</dbReference>
<accession>A0ABN1G5U6</accession>
<dbReference type="Pfam" id="PF06725">
    <property type="entry name" value="3D"/>
    <property type="match status" value="1"/>
</dbReference>
<dbReference type="PANTHER" id="PTHR39160:SF6">
    <property type="entry name" value="CELL WALL-BINDING PROTEIN YOCH"/>
    <property type="match status" value="1"/>
</dbReference>
<evidence type="ECO:0000259" key="4">
    <source>
        <dbReference type="PROSITE" id="PS51782"/>
    </source>
</evidence>
<dbReference type="Gene3D" id="3.10.350.10">
    <property type="entry name" value="LysM domain"/>
    <property type="match status" value="2"/>
</dbReference>
<dbReference type="SMART" id="SM00257">
    <property type="entry name" value="LysM"/>
    <property type="match status" value="2"/>
</dbReference>
<feature type="domain" description="LysM" evidence="4">
    <location>
        <begin position="25"/>
        <end position="68"/>
    </location>
</feature>
<name>A0ABN1G5U6_9BACI</name>
<dbReference type="InterPro" id="IPR010611">
    <property type="entry name" value="3D_dom"/>
</dbReference>
<dbReference type="PANTHER" id="PTHR39160">
    <property type="entry name" value="CELL WALL-BINDING PROTEIN YOCH"/>
    <property type="match status" value="1"/>
</dbReference>
<comment type="caution">
    <text evidence="5">The sequence shown here is derived from an EMBL/GenBank/DDBJ whole genome shotgun (WGS) entry which is preliminary data.</text>
</comment>
<dbReference type="CDD" id="cd22786">
    <property type="entry name" value="DPBB_YuiC-like"/>
    <property type="match status" value="1"/>
</dbReference>
<feature type="domain" description="LysM" evidence="4">
    <location>
        <begin position="74"/>
        <end position="117"/>
    </location>
</feature>
<dbReference type="Gene3D" id="2.40.40.10">
    <property type="entry name" value="RlpA-like domain"/>
    <property type="match status" value="1"/>
</dbReference>
<keyword evidence="6" id="KW-1185">Reference proteome</keyword>
<feature type="compositionally biased region" description="Low complexity" evidence="2">
    <location>
        <begin position="133"/>
        <end position="150"/>
    </location>
</feature>
<reference evidence="5 6" key="1">
    <citation type="journal article" date="2019" name="Int. J. Syst. Evol. Microbiol.">
        <title>The Global Catalogue of Microorganisms (GCM) 10K type strain sequencing project: providing services to taxonomists for standard genome sequencing and annotation.</title>
        <authorList>
            <consortium name="The Broad Institute Genomics Platform"/>
            <consortium name="The Broad Institute Genome Sequencing Center for Infectious Disease"/>
            <person name="Wu L."/>
            <person name="Ma J."/>
        </authorList>
    </citation>
    <scope>NUCLEOTIDE SEQUENCE [LARGE SCALE GENOMIC DNA]</scope>
    <source>
        <strain evidence="5 6">JCM 15395</strain>
    </source>
</reference>
<dbReference type="CDD" id="cd00118">
    <property type="entry name" value="LysM"/>
    <property type="match status" value="2"/>
</dbReference>
<dbReference type="RefSeq" id="WP_343813066.1">
    <property type="nucleotide sequence ID" value="NZ_BAAADS010000016.1"/>
</dbReference>
<dbReference type="InterPro" id="IPR051933">
    <property type="entry name" value="Resuscitation_pf_RpfB"/>
</dbReference>
<protein>
    <submittedName>
        <fullName evidence="5">Resuscitation-promoting factor</fullName>
    </submittedName>
</protein>
<dbReference type="Pfam" id="PF01476">
    <property type="entry name" value="LysM"/>
    <property type="match status" value="2"/>
</dbReference>
<keyword evidence="1 3" id="KW-0732">Signal</keyword>
<evidence type="ECO:0000313" key="5">
    <source>
        <dbReference type="EMBL" id="GAA0604642.1"/>
    </source>
</evidence>
<dbReference type="InterPro" id="IPR018392">
    <property type="entry name" value="LysM"/>
</dbReference>